<reference evidence="1 2" key="1">
    <citation type="submission" date="2016-10" db="EMBL/GenBank/DDBJ databases">
        <authorList>
            <person name="de Groot N.N."/>
        </authorList>
    </citation>
    <scope>NUCLEOTIDE SEQUENCE [LARGE SCALE GENOMIC DNA]</scope>
    <source>
        <strain evidence="1 2">DSM 6059</strain>
    </source>
</reference>
<accession>A0A1I1TS77</accession>
<evidence type="ECO:0000313" key="2">
    <source>
        <dbReference type="Proteomes" id="UP000198862"/>
    </source>
</evidence>
<sequence length="48" mass="5216">MDVGTRAIQEQLFVDEASGLLINVIINCTSNDLQKTILDPTKTPKSLA</sequence>
<evidence type="ECO:0000313" key="1">
    <source>
        <dbReference type="EMBL" id="SFD61432.1"/>
    </source>
</evidence>
<dbReference type="AlphaFoldDB" id="A0A1I1TS77"/>
<gene>
    <name evidence="1" type="ORF">SAMN02745724_04977</name>
</gene>
<dbReference type="EMBL" id="FOLO01000074">
    <property type="protein sequence ID" value="SFD61432.1"/>
    <property type="molecule type" value="Genomic_DNA"/>
</dbReference>
<name>A0A1I1TS77_9GAMM</name>
<keyword evidence="2" id="KW-1185">Reference proteome</keyword>
<protein>
    <submittedName>
        <fullName evidence="1">Uncharacterized protein</fullName>
    </submittedName>
</protein>
<proteinExistence type="predicted"/>
<dbReference type="RefSeq" id="WP_177208169.1">
    <property type="nucleotide sequence ID" value="NZ_FOLO01000074.1"/>
</dbReference>
<dbReference type="Proteomes" id="UP000198862">
    <property type="component" value="Unassembled WGS sequence"/>
</dbReference>
<organism evidence="1 2">
    <name type="scientific">Pseudoalteromonas denitrificans DSM 6059</name>
    <dbReference type="NCBI Taxonomy" id="1123010"/>
    <lineage>
        <taxon>Bacteria</taxon>
        <taxon>Pseudomonadati</taxon>
        <taxon>Pseudomonadota</taxon>
        <taxon>Gammaproteobacteria</taxon>
        <taxon>Alteromonadales</taxon>
        <taxon>Pseudoalteromonadaceae</taxon>
        <taxon>Pseudoalteromonas</taxon>
    </lineage>
</organism>